<reference evidence="8 9" key="1">
    <citation type="journal article" date="2016" name="Antonie Van Leeuwenhoek">
        <title>Dongia soli sp. nov., isolated from soil from Dokdo, Korea.</title>
        <authorList>
            <person name="Kim D.U."/>
            <person name="Lee H."/>
            <person name="Kim H."/>
            <person name="Kim S.G."/>
            <person name="Ka J.O."/>
        </authorList>
    </citation>
    <scope>NUCLEOTIDE SEQUENCE [LARGE SCALE GENOMIC DNA]</scope>
    <source>
        <strain evidence="8 9">D78</strain>
    </source>
</reference>
<dbReference type="EMBL" id="JAXCLW010000001">
    <property type="protein sequence ID" value="MDY0881694.1"/>
    <property type="molecule type" value="Genomic_DNA"/>
</dbReference>
<organism evidence="8 9">
    <name type="scientific">Dongia soli</name>
    <dbReference type="NCBI Taxonomy" id="600628"/>
    <lineage>
        <taxon>Bacteria</taxon>
        <taxon>Pseudomonadati</taxon>
        <taxon>Pseudomonadota</taxon>
        <taxon>Alphaproteobacteria</taxon>
        <taxon>Rhodospirillales</taxon>
        <taxon>Dongiaceae</taxon>
        <taxon>Dongia</taxon>
    </lineage>
</organism>
<keyword evidence="5" id="KW-0472">Membrane</keyword>
<evidence type="ECO:0000256" key="4">
    <source>
        <dbReference type="SAM" id="MobiDB-lite"/>
    </source>
</evidence>
<feature type="region of interest" description="Disordered" evidence="4">
    <location>
        <begin position="623"/>
        <end position="661"/>
    </location>
</feature>
<dbReference type="InterPro" id="IPR000914">
    <property type="entry name" value="SBP_5_dom"/>
</dbReference>
<evidence type="ECO:0000256" key="3">
    <source>
        <dbReference type="ARBA" id="ARBA00022729"/>
    </source>
</evidence>
<feature type="chain" id="PRO_5046590504" evidence="6">
    <location>
        <begin position="29"/>
        <end position="686"/>
    </location>
</feature>
<feature type="compositionally biased region" description="Low complexity" evidence="4">
    <location>
        <begin position="648"/>
        <end position="658"/>
    </location>
</feature>
<comment type="caution">
    <text evidence="8">The sequence shown here is derived from an EMBL/GenBank/DDBJ whole genome shotgun (WGS) entry which is preliminary data.</text>
</comment>
<dbReference type="SUPFAM" id="SSF53850">
    <property type="entry name" value="Periplasmic binding protein-like II"/>
    <property type="match status" value="1"/>
</dbReference>
<keyword evidence="3 6" id="KW-0732">Signal</keyword>
<evidence type="ECO:0000259" key="7">
    <source>
        <dbReference type="Pfam" id="PF00496"/>
    </source>
</evidence>
<keyword evidence="5" id="KW-0812">Transmembrane</keyword>
<gene>
    <name evidence="8" type="ORF">SMD27_02455</name>
</gene>
<evidence type="ECO:0000313" key="9">
    <source>
        <dbReference type="Proteomes" id="UP001279642"/>
    </source>
</evidence>
<dbReference type="Proteomes" id="UP001279642">
    <property type="component" value="Unassembled WGS sequence"/>
</dbReference>
<feature type="signal peptide" evidence="6">
    <location>
        <begin position="1"/>
        <end position="28"/>
    </location>
</feature>
<feature type="transmembrane region" description="Helical" evidence="5">
    <location>
        <begin position="665"/>
        <end position="683"/>
    </location>
</feature>
<evidence type="ECO:0000256" key="6">
    <source>
        <dbReference type="SAM" id="SignalP"/>
    </source>
</evidence>
<keyword evidence="5" id="KW-1133">Transmembrane helix</keyword>
<comment type="similarity">
    <text evidence="2">Belongs to the bacterial solute-binding protein 5 family.</text>
</comment>
<dbReference type="Pfam" id="PF00496">
    <property type="entry name" value="SBP_bac_5"/>
    <property type="match status" value="1"/>
</dbReference>
<evidence type="ECO:0000313" key="8">
    <source>
        <dbReference type="EMBL" id="MDY0881694.1"/>
    </source>
</evidence>
<dbReference type="PANTHER" id="PTHR30290">
    <property type="entry name" value="PERIPLASMIC BINDING COMPONENT OF ABC TRANSPORTER"/>
    <property type="match status" value="1"/>
</dbReference>
<sequence>MRPGLIGSGKTCRTLLGLFLLAASVVTAHPGLAQEGQRLHALTFLDQPKYGPDFKHLDYVDPNAPKGGSATYAVTGQGDGATFDNFNPFTIRGTAATMPGVFETLTVSPDDDVQSGYGLLAESMELAKDKTWIIFDLRPEARWQDGQPLTADDVVFSFNILKQKGPPVYRFYYGNVTKAEALDKHRVKFTFVDGTNRELPIIMGQLTVMPKHIWEKRNLEDPLPQPPIGSGPYKVLSYEMGRSITLQRVPDYWGKDLPINIGRDNIDTIRYDYYRDPTIAFQAFKSGAVDFRQENIAKNWATGYDIPAVRNGQIKREEIPDATPYGFQGFAFNTRRAIFADRRVRQAIIYALDFEWSNKTLFYGAYSRNRSYFDNSELAATGLPSPEELKLLEPFRGKIPDEVFTQEYQPPKTDGSGDARANLDQAAKLLDAAGWPIVNGKRERDGQRLQFEILLNGPSFERVALPFTQNLKRIGIDATIRTVDTAQYDNRTKNFDFDMVVIRIGQSLSPGNEQRDYFGSQSANEPNSNNLMGVRDPVVDALIEKLITAPTHHDVVIATRALDRVLQWGFYMVPHWVSKVTRIAYWDKFGQPAKRPDPTFGIGQDSWWIDPVKVANLKQSHAIEQAQQAQANASSGDPAEQKTEAPKTDTPAAAPPSTQDRGQTPIYGVLIGVVVGFVLGRLGRKK</sequence>
<evidence type="ECO:0000256" key="2">
    <source>
        <dbReference type="ARBA" id="ARBA00005695"/>
    </source>
</evidence>
<dbReference type="RefSeq" id="WP_320506748.1">
    <property type="nucleotide sequence ID" value="NZ_JAXCLW010000001.1"/>
</dbReference>
<dbReference type="PIRSF" id="PIRSF002741">
    <property type="entry name" value="MppA"/>
    <property type="match status" value="1"/>
</dbReference>
<dbReference type="Gene3D" id="3.10.105.10">
    <property type="entry name" value="Dipeptide-binding Protein, Domain 3"/>
    <property type="match status" value="1"/>
</dbReference>
<dbReference type="CDD" id="cd08497">
    <property type="entry name" value="MbnE-like"/>
    <property type="match status" value="1"/>
</dbReference>
<feature type="domain" description="Solute-binding protein family 5" evidence="7">
    <location>
        <begin position="118"/>
        <end position="523"/>
    </location>
</feature>
<keyword evidence="9" id="KW-1185">Reference proteome</keyword>
<feature type="compositionally biased region" description="Low complexity" evidence="4">
    <location>
        <begin position="623"/>
        <end position="635"/>
    </location>
</feature>
<evidence type="ECO:0000256" key="1">
    <source>
        <dbReference type="ARBA" id="ARBA00004418"/>
    </source>
</evidence>
<dbReference type="InterPro" id="IPR030678">
    <property type="entry name" value="Peptide/Ni-bd"/>
</dbReference>
<protein>
    <submittedName>
        <fullName evidence="8">Extracellular solute-binding protein</fullName>
    </submittedName>
</protein>
<comment type="subcellular location">
    <subcellularLocation>
        <location evidence="1">Periplasm</location>
    </subcellularLocation>
</comment>
<accession>A0ABU5E7K8</accession>
<evidence type="ECO:0000256" key="5">
    <source>
        <dbReference type="SAM" id="Phobius"/>
    </source>
</evidence>
<name>A0ABU5E7K8_9PROT</name>
<feature type="compositionally biased region" description="Polar residues" evidence="4">
    <location>
        <begin position="519"/>
        <end position="531"/>
    </location>
</feature>
<feature type="region of interest" description="Disordered" evidence="4">
    <location>
        <begin position="512"/>
        <end position="531"/>
    </location>
</feature>
<dbReference type="Gene3D" id="3.40.190.10">
    <property type="entry name" value="Periplasmic binding protein-like II"/>
    <property type="match status" value="1"/>
</dbReference>
<proteinExistence type="inferred from homology"/>
<dbReference type="InterPro" id="IPR039424">
    <property type="entry name" value="SBP_5"/>
</dbReference>
<dbReference type="PANTHER" id="PTHR30290:SF64">
    <property type="entry name" value="ABC TRANSPORTER PERIPLASMIC BINDING PROTEIN"/>
    <property type="match status" value="1"/>
</dbReference>